<organism evidence="7 8">
    <name type="scientific">Paramuricea clavata</name>
    <name type="common">Red gorgonian</name>
    <name type="synonym">Violescent sea-whip</name>
    <dbReference type="NCBI Taxonomy" id="317549"/>
    <lineage>
        <taxon>Eukaryota</taxon>
        <taxon>Metazoa</taxon>
        <taxon>Cnidaria</taxon>
        <taxon>Anthozoa</taxon>
        <taxon>Octocorallia</taxon>
        <taxon>Malacalcyonacea</taxon>
        <taxon>Plexauridae</taxon>
        <taxon>Paramuricea</taxon>
    </lineage>
</organism>
<evidence type="ECO:0000313" key="7">
    <source>
        <dbReference type="EMBL" id="CAB3984299.1"/>
    </source>
</evidence>
<dbReference type="Pfam" id="PF00530">
    <property type="entry name" value="SRCR"/>
    <property type="match status" value="1"/>
</dbReference>
<dbReference type="FunFam" id="3.10.250.10:FF:000006">
    <property type="entry name" value="neurotrypsin isoform X2"/>
    <property type="match status" value="1"/>
</dbReference>
<protein>
    <submittedName>
        <fullName evidence="7">Deleted in malignant brain tumors 1</fullName>
    </submittedName>
</protein>
<dbReference type="InterPro" id="IPR035976">
    <property type="entry name" value="Sushi/SCR/CCP_sf"/>
</dbReference>
<evidence type="ECO:0000256" key="4">
    <source>
        <dbReference type="ARBA" id="ARBA00023180"/>
    </source>
</evidence>
<keyword evidence="6" id="KW-0768">Sushi</keyword>
<keyword evidence="3 5" id="KW-1015">Disulfide bond</keyword>
<dbReference type="CDD" id="cd00033">
    <property type="entry name" value="CCP"/>
    <property type="match status" value="1"/>
</dbReference>
<dbReference type="PRINTS" id="PR00258">
    <property type="entry name" value="SPERACTRCPTR"/>
</dbReference>
<comment type="caution">
    <text evidence="7">The sequence shown here is derived from an EMBL/GenBank/DDBJ whole genome shotgun (WGS) entry which is preliminary data.</text>
</comment>
<evidence type="ECO:0000256" key="3">
    <source>
        <dbReference type="ARBA" id="ARBA00023157"/>
    </source>
</evidence>
<dbReference type="InterPro" id="IPR036772">
    <property type="entry name" value="SRCR-like_dom_sf"/>
</dbReference>
<name>A0A6S7G5S8_PARCT</name>
<dbReference type="SMART" id="SM00032">
    <property type="entry name" value="CCP"/>
    <property type="match status" value="1"/>
</dbReference>
<comment type="caution">
    <text evidence="6">Lacks conserved residue(s) required for the propagation of feature annotation.</text>
</comment>
<dbReference type="PANTHER" id="PTHR48071">
    <property type="entry name" value="SRCR DOMAIN-CONTAINING PROTEIN"/>
    <property type="match status" value="1"/>
</dbReference>
<dbReference type="EMBL" id="CACRXK020000718">
    <property type="protein sequence ID" value="CAB3984299.1"/>
    <property type="molecule type" value="Genomic_DNA"/>
</dbReference>
<evidence type="ECO:0000256" key="5">
    <source>
        <dbReference type="PROSITE-ProRule" id="PRU00196"/>
    </source>
</evidence>
<dbReference type="AlphaFoldDB" id="A0A6S7G5S8"/>
<dbReference type="OrthoDB" id="536948at2759"/>
<evidence type="ECO:0000313" key="8">
    <source>
        <dbReference type="Proteomes" id="UP001152795"/>
    </source>
</evidence>
<feature type="non-terminal residue" evidence="7">
    <location>
        <position position="164"/>
    </location>
</feature>
<dbReference type="PROSITE" id="PS50923">
    <property type="entry name" value="SUSHI"/>
    <property type="match status" value="1"/>
</dbReference>
<gene>
    <name evidence="7" type="ORF">PACLA_8A089847</name>
</gene>
<dbReference type="PROSITE" id="PS50287">
    <property type="entry name" value="SRCR_2"/>
    <property type="match status" value="1"/>
</dbReference>
<dbReference type="InterPro" id="IPR000436">
    <property type="entry name" value="Sushi_SCR_CCP_dom"/>
</dbReference>
<dbReference type="Gene3D" id="3.10.250.10">
    <property type="entry name" value="SRCR-like domain"/>
    <property type="match status" value="1"/>
</dbReference>
<evidence type="ECO:0000256" key="1">
    <source>
        <dbReference type="ARBA" id="ARBA00022729"/>
    </source>
</evidence>
<dbReference type="InterPro" id="IPR001190">
    <property type="entry name" value="SRCR"/>
</dbReference>
<feature type="disulfide bond" evidence="5">
    <location>
        <begin position="133"/>
        <end position="143"/>
    </location>
</feature>
<proteinExistence type="predicted"/>
<dbReference type="SMART" id="SM00202">
    <property type="entry name" value="SR"/>
    <property type="match status" value="1"/>
</dbReference>
<accession>A0A6S7G5S8</accession>
<feature type="disulfide bond" evidence="5">
    <location>
        <begin position="89"/>
        <end position="153"/>
    </location>
</feature>
<keyword evidence="1" id="KW-0732">Signal</keyword>
<keyword evidence="2" id="KW-0677">Repeat</keyword>
<evidence type="ECO:0000256" key="2">
    <source>
        <dbReference type="ARBA" id="ARBA00022737"/>
    </source>
</evidence>
<dbReference type="Gene3D" id="2.10.70.10">
    <property type="entry name" value="Complement Module, domain 1"/>
    <property type="match status" value="1"/>
</dbReference>
<dbReference type="Proteomes" id="UP001152795">
    <property type="component" value="Unassembled WGS sequence"/>
</dbReference>
<keyword evidence="8" id="KW-1185">Reference proteome</keyword>
<dbReference type="SUPFAM" id="SSF57535">
    <property type="entry name" value="Complement control module/SCR domain"/>
    <property type="match status" value="1"/>
</dbReference>
<sequence length="164" mass="17521">ISCGYPGCPQRGFASGSVYTVGSVVYFYCYYSGEVLSGASSTTCQSNGIWSNPTPPRCSSYGIRLVGTSDTNRGRVEVYHPSYGWGTVCDDSLEIADGNVICRQLGYSGATNAHHGAVYGQGTGTILLDDLGCNGYESYVWNCPNRGWTSHNCGHSEDASVDCY</sequence>
<feature type="disulfide bond" evidence="5">
    <location>
        <begin position="102"/>
        <end position="163"/>
    </location>
</feature>
<dbReference type="PANTHER" id="PTHR48071:SF27">
    <property type="entry name" value="SCAVENGER RECEPTOR CYSTEINE-RICH TYPE 1 PROTEIN M130-LIKE"/>
    <property type="match status" value="1"/>
</dbReference>
<evidence type="ECO:0000256" key="6">
    <source>
        <dbReference type="PROSITE-ProRule" id="PRU00302"/>
    </source>
</evidence>
<keyword evidence="4" id="KW-0325">Glycoprotein</keyword>
<reference evidence="7" key="1">
    <citation type="submission" date="2020-04" db="EMBL/GenBank/DDBJ databases">
        <authorList>
            <person name="Alioto T."/>
            <person name="Alioto T."/>
            <person name="Gomez Garrido J."/>
        </authorList>
    </citation>
    <scope>NUCLEOTIDE SEQUENCE</scope>
    <source>
        <strain evidence="7">A484AB</strain>
    </source>
</reference>
<dbReference type="SUPFAM" id="SSF56487">
    <property type="entry name" value="SRCR-like"/>
    <property type="match status" value="1"/>
</dbReference>
<dbReference type="GO" id="GO:0016020">
    <property type="term" value="C:membrane"/>
    <property type="evidence" value="ECO:0007669"/>
    <property type="project" value="InterPro"/>
</dbReference>